<reference evidence="4" key="1">
    <citation type="submission" date="2017-10" db="EMBL/GenBank/DDBJ databases">
        <title>Whole genome sequencing of various Bordetella species.</title>
        <authorList>
            <person name="Weigand M.R."/>
            <person name="Loparev V."/>
            <person name="Peng Y."/>
            <person name="Bowden K.E."/>
            <person name="Tondella M.L."/>
            <person name="Williams M.M."/>
        </authorList>
    </citation>
    <scope>NUCLEOTIDE SEQUENCE [LARGE SCALE GENOMIC DNA]</scope>
    <source>
        <strain evidence="4">H720</strain>
    </source>
</reference>
<comment type="similarity">
    <text evidence="1">Belongs to the UPF0065 (bug) family.</text>
</comment>
<accession>A0AAN1VHR1</accession>
<dbReference type="SUPFAM" id="SSF53850">
    <property type="entry name" value="Periplasmic binding protein-like II"/>
    <property type="match status" value="1"/>
</dbReference>
<dbReference type="Gene3D" id="3.40.190.150">
    <property type="entry name" value="Bordetella uptake gene, domain 1"/>
    <property type="match status" value="1"/>
</dbReference>
<evidence type="ECO:0000313" key="3">
    <source>
        <dbReference type="EMBL" id="AZW18955.1"/>
    </source>
</evidence>
<dbReference type="InterPro" id="IPR005064">
    <property type="entry name" value="BUG"/>
</dbReference>
<evidence type="ECO:0000256" key="1">
    <source>
        <dbReference type="ARBA" id="ARBA00006987"/>
    </source>
</evidence>
<keyword evidence="2" id="KW-0732">Signal</keyword>
<organism evidence="3 4">
    <name type="scientific">Bordetella hinzii</name>
    <dbReference type="NCBI Taxonomy" id="103855"/>
    <lineage>
        <taxon>Bacteria</taxon>
        <taxon>Pseudomonadati</taxon>
        <taxon>Pseudomonadota</taxon>
        <taxon>Betaproteobacteria</taxon>
        <taxon>Burkholderiales</taxon>
        <taxon>Alcaligenaceae</taxon>
        <taxon>Bordetella</taxon>
    </lineage>
</organism>
<name>A0AAN1VHR1_9BORD</name>
<dbReference type="Gene3D" id="3.40.190.10">
    <property type="entry name" value="Periplasmic binding protein-like II"/>
    <property type="match status" value="1"/>
</dbReference>
<dbReference type="PANTHER" id="PTHR42928:SF5">
    <property type="entry name" value="BLR1237 PROTEIN"/>
    <property type="match status" value="1"/>
</dbReference>
<dbReference type="EMBL" id="CP024172">
    <property type="protein sequence ID" value="AZW18955.1"/>
    <property type="molecule type" value="Genomic_DNA"/>
</dbReference>
<feature type="signal peptide" evidence="2">
    <location>
        <begin position="1"/>
        <end position="21"/>
    </location>
</feature>
<sequence>MFTKVLSLMAAACLASSAAHAGPAGPAYPEREMTMVVPYPAGGSTDATARLVAEQMGKVLGQTVIIDNRAGAAGNIGANYAARAKPDGYTLLMAPSGLIANMALYQNLPYDLLKDFKPVSRIARIPNVLVVGEGNPAGSLSELIDMARQAKTPLTYASAGSGTGQHLAGALFANKLGIELTHVPYKGGAPALTDLIGGRVDMMFAPLVEVISYIRAGKLKALAVTTPERAFALPDTPAVSEKIPGFEVSLWNGILVPKGTPDEVVATLNQAVQKAIASDRMQGILREQGSIPAPNTPAQMQALLAAEKDKWAEIVRISGAQLQ</sequence>
<proteinExistence type="inferred from homology"/>
<evidence type="ECO:0000256" key="2">
    <source>
        <dbReference type="SAM" id="SignalP"/>
    </source>
</evidence>
<dbReference type="Proteomes" id="UP000282741">
    <property type="component" value="Chromosome"/>
</dbReference>
<dbReference type="PANTHER" id="PTHR42928">
    <property type="entry name" value="TRICARBOXYLATE-BINDING PROTEIN"/>
    <property type="match status" value="1"/>
</dbReference>
<dbReference type="AlphaFoldDB" id="A0AAN1VHR1"/>
<dbReference type="Pfam" id="PF03401">
    <property type="entry name" value="TctC"/>
    <property type="match status" value="1"/>
</dbReference>
<gene>
    <name evidence="3" type="ORF">CS347_20445</name>
</gene>
<dbReference type="GeneID" id="92993518"/>
<dbReference type="InterPro" id="IPR042100">
    <property type="entry name" value="Bug_dom1"/>
</dbReference>
<evidence type="ECO:0000313" key="4">
    <source>
        <dbReference type="Proteomes" id="UP000282741"/>
    </source>
</evidence>
<dbReference type="RefSeq" id="WP_032955692.1">
    <property type="nucleotide sequence ID" value="NZ_CP012077.1"/>
</dbReference>
<protein>
    <submittedName>
        <fullName evidence="3">Tripartite tricarboxylate transporter substrate binding protein</fullName>
    </submittedName>
</protein>
<dbReference type="CDD" id="cd13578">
    <property type="entry name" value="PBP2_Bug27"/>
    <property type="match status" value="1"/>
</dbReference>
<feature type="chain" id="PRO_5042994906" evidence="2">
    <location>
        <begin position="22"/>
        <end position="323"/>
    </location>
</feature>
<dbReference type="PIRSF" id="PIRSF017082">
    <property type="entry name" value="YflP"/>
    <property type="match status" value="1"/>
</dbReference>